<name>A0A059CQ31_EUCGR</name>
<dbReference type="EMBL" id="KK198755">
    <property type="protein sequence ID" value="KCW80340.1"/>
    <property type="molecule type" value="Genomic_DNA"/>
</dbReference>
<proteinExistence type="predicted"/>
<dbReference type="STRING" id="71139.A0A059CQ31"/>
<evidence type="ECO:0008006" key="3">
    <source>
        <dbReference type="Google" id="ProtNLM"/>
    </source>
</evidence>
<feature type="region of interest" description="Disordered" evidence="1">
    <location>
        <begin position="57"/>
        <end position="76"/>
    </location>
</feature>
<dbReference type="Gramene" id="KCW80340">
    <property type="protein sequence ID" value="KCW80340"/>
    <property type="gene ID" value="EUGRSUZ_C01705"/>
</dbReference>
<dbReference type="FunCoup" id="A0A059CQ31">
    <property type="interactions" value="1725"/>
</dbReference>
<feature type="region of interest" description="Disordered" evidence="1">
    <location>
        <begin position="1"/>
        <end position="23"/>
    </location>
</feature>
<evidence type="ECO:0000256" key="1">
    <source>
        <dbReference type="SAM" id="MobiDB-lite"/>
    </source>
</evidence>
<sequence>MATSSRTRSRSGPVLRSLSPSGRYYSPVASAAAESSLSATASAFASSTNSSFYSPPSSFFSHHRSSSPTRVNLFKSSSQMSPSVRFSIDRSTSPGRSIAVPPRQHVIRRQGGPAKKTCMCSPTSHPGSFRCSLHKNSVAGGSGGGGQQASFPSNRLNMRRSAMTNSIVRIGGVEGELMRRSLTALIRPSSHHLRRRGAFETRPSRLSVMSKAEDPK</sequence>
<dbReference type="OMA" id="SHHLNMR"/>
<dbReference type="eggNOG" id="ENOG502RZUD">
    <property type="taxonomic scope" value="Eukaryota"/>
</dbReference>
<dbReference type="PANTHER" id="PTHR33132">
    <property type="entry name" value="OSJNBB0118P14.9 PROTEIN"/>
    <property type="match status" value="1"/>
</dbReference>
<dbReference type="EMBL" id="KK198755">
    <property type="protein sequence ID" value="KCW80339.1"/>
    <property type="molecule type" value="Genomic_DNA"/>
</dbReference>
<organism evidence="2">
    <name type="scientific">Eucalyptus grandis</name>
    <name type="common">Flooded gum</name>
    <dbReference type="NCBI Taxonomy" id="71139"/>
    <lineage>
        <taxon>Eukaryota</taxon>
        <taxon>Viridiplantae</taxon>
        <taxon>Streptophyta</taxon>
        <taxon>Embryophyta</taxon>
        <taxon>Tracheophyta</taxon>
        <taxon>Spermatophyta</taxon>
        <taxon>Magnoliopsida</taxon>
        <taxon>eudicotyledons</taxon>
        <taxon>Gunneridae</taxon>
        <taxon>Pentapetalae</taxon>
        <taxon>rosids</taxon>
        <taxon>malvids</taxon>
        <taxon>Myrtales</taxon>
        <taxon>Myrtaceae</taxon>
        <taxon>Myrtoideae</taxon>
        <taxon>Eucalypteae</taxon>
        <taxon>Eucalyptus</taxon>
    </lineage>
</organism>
<dbReference type="KEGG" id="egr:104437010"/>
<feature type="region of interest" description="Disordered" evidence="1">
    <location>
        <begin position="189"/>
        <end position="216"/>
    </location>
</feature>
<protein>
    <recommendedName>
        <fullName evidence="3">Serine-rich protein-like protein</fullName>
    </recommendedName>
</protein>
<reference evidence="2" key="1">
    <citation type="submission" date="2013-07" db="EMBL/GenBank/DDBJ databases">
        <title>The genome of Eucalyptus grandis.</title>
        <authorList>
            <person name="Schmutz J."/>
            <person name="Hayes R."/>
            <person name="Myburg A."/>
            <person name="Tuskan G."/>
            <person name="Grattapaglia D."/>
            <person name="Rokhsar D.S."/>
        </authorList>
    </citation>
    <scope>NUCLEOTIDE SEQUENCE</scope>
    <source>
        <tissue evidence="2">Leaf extractions</tissue>
    </source>
</reference>
<accession>A0A059CQ31</accession>
<dbReference type="AlphaFoldDB" id="A0A059CQ31"/>
<evidence type="ECO:0000313" key="2">
    <source>
        <dbReference type="EMBL" id="KCW80339.1"/>
    </source>
</evidence>
<dbReference type="OrthoDB" id="1931102at2759"/>
<dbReference type="PANTHER" id="PTHR33132:SF135">
    <property type="entry name" value="OS02G0799700 PROTEIN"/>
    <property type="match status" value="1"/>
</dbReference>
<gene>
    <name evidence="2" type="ORF">EUGRSUZ_C01705</name>
</gene>
<dbReference type="Gramene" id="KCW80339">
    <property type="protein sequence ID" value="KCW80339"/>
    <property type="gene ID" value="EUGRSUZ_C01705"/>
</dbReference>